<dbReference type="InterPro" id="IPR011990">
    <property type="entry name" value="TPR-like_helical_dom_sf"/>
</dbReference>
<dbReference type="SUPFAM" id="SSF48452">
    <property type="entry name" value="TPR-like"/>
    <property type="match status" value="1"/>
</dbReference>
<evidence type="ECO:0000256" key="3">
    <source>
        <dbReference type="SAM" id="Phobius"/>
    </source>
</evidence>
<sequence>MNKSDKSNKIYLKALKQYNNGYIDKSLDLCEKSISIDCKNSSAINLKGLLYYLNGDLIGCKKLWEMNYKNNKDEIANKYLKDIEDDKILLKYYTEAITYIRKSNYERAIVFLEKCEKSDFNYINVLNNLTKCYLKIGRNYKALEYNEKVLERDKNNLKANKLKKNFSNSGLDKKGKGKKVAVCSIISIIFICVMATTVYYFKFNPKKPLKAKKTDSKNVASSNLKKIKSNPKSNNIVKNNDKDKQKKPEKSENKKFDSNKVKKFIENKNFNELYSIYIYWKNRNLSINDKALLIKGETLLKKEGIEYFYKEGVEYSKSKDYDKSNEKLLKAYNFGKVNYLYSHIVYLLGNNYEKISDVSTSIKYYEKYINDFPRDSYSAEVLYKLAIMYEKIDNNKSKHYAERIDDIYSESMYNNSNIKRIINSN</sequence>
<keyword evidence="3" id="KW-0472">Membrane</keyword>
<feature type="transmembrane region" description="Helical" evidence="3">
    <location>
        <begin position="180"/>
        <end position="201"/>
    </location>
</feature>
<feature type="repeat" description="TPR" evidence="1">
    <location>
        <begin position="342"/>
        <end position="375"/>
    </location>
</feature>
<dbReference type="EMBL" id="BAAACG010000003">
    <property type="protein sequence ID" value="GAA0734177.1"/>
    <property type="molecule type" value="Genomic_DNA"/>
</dbReference>
<dbReference type="SMART" id="SM00028">
    <property type="entry name" value="TPR"/>
    <property type="match status" value="5"/>
</dbReference>
<keyword evidence="1" id="KW-0802">TPR repeat</keyword>
<accession>A0ABN1JAV6</accession>
<protein>
    <submittedName>
        <fullName evidence="4">Tetratricopeptide repeat protein</fullName>
    </submittedName>
</protein>
<evidence type="ECO:0000313" key="4">
    <source>
        <dbReference type="EMBL" id="GAA0734177.1"/>
    </source>
</evidence>
<dbReference type="PROSITE" id="PS50005">
    <property type="entry name" value="TPR"/>
    <property type="match status" value="1"/>
</dbReference>
<evidence type="ECO:0000256" key="2">
    <source>
        <dbReference type="SAM" id="MobiDB-lite"/>
    </source>
</evidence>
<keyword evidence="3" id="KW-1133">Transmembrane helix</keyword>
<reference evidence="5" key="1">
    <citation type="journal article" date="2019" name="Int. J. Syst. Evol. Microbiol.">
        <title>The Global Catalogue of Microorganisms (GCM) 10K type strain sequencing project: providing services to taxonomists for standard genome sequencing and annotation.</title>
        <authorList>
            <consortium name="The Broad Institute Genomics Platform"/>
            <consortium name="The Broad Institute Genome Sequencing Center for Infectious Disease"/>
            <person name="Wu L."/>
            <person name="Ma J."/>
        </authorList>
    </citation>
    <scope>NUCLEOTIDE SEQUENCE [LARGE SCALE GENOMIC DNA]</scope>
    <source>
        <strain evidence="5">JCM 1407</strain>
    </source>
</reference>
<keyword evidence="3" id="KW-0812">Transmembrane</keyword>
<comment type="caution">
    <text evidence="4">The sequence shown here is derived from an EMBL/GenBank/DDBJ whole genome shotgun (WGS) entry which is preliminary data.</text>
</comment>
<proteinExistence type="predicted"/>
<evidence type="ECO:0000313" key="5">
    <source>
        <dbReference type="Proteomes" id="UP001501510"/>
    </source>
</evidence>
<organism evidence="4 5">
    <name type="scientific">Clostridium oceanicum</name>
    <dbReference type="NCBI Taxonomy" id="1543"/>
    <lineage>
        <taxon>Bacteria</taxon>
        <taxon>Bacillati</taxon>
        <taxon>Bacillota</taxon>
        <taxon>Clostridia</taxon>
        <taxon>Eubacteriales</taxon>
        <taxon>Clostridiaceae</taxon>
        <taxon>Clostridium</taxon>
    </lineage>
</organism>
<dbReference type="Proteomes" id="UP001501510">
    <property type="component" value="Unassembled WGS sequence"/>
</dbReference>
<dbReference type="RefSeq" id="WP_343758712.1">
    <property type="nucleotide sequence ID" value="NZ_BAAACG010000003.1"/>
</dbReference>
<feature type="region of interest" description="Disordered" evidence="2">
    <location>
        <begin position="212"/>
        <end position="254"/>
    </location>
</feature>
<evidence type="ECO:0000256" key="1">
    <source>
        <dbReference type="PROSITE-ProRule" id="PRU00339"/>
    </source>
</evidence>
<feature type="compositionally biased region" description="Basic and acidic residues" evidence="2">
    <location>
        <begin position="239"/>
        <end position="254"/>
    </location>
</feature>
<name>A0ABN1JAV6_9CLOT</name>
<dbReference type="InterPro" id="IPR019734">
    <property type="entry name" value="TPR_rpt"/>
</dbReference>
<dbReference type="Gene3D" id="1.25.40.10">
    <property type="entry name" value="Tetratricopeptide repeat domain"/>
    <property type="match status" value="2"/>
</dbReference>
<gene>
    <name evidence="4" type="ORF">GCM10008906_06000</name>
</gene>
<keyword evidence="5" id="KW-1185">Reference proteome</keyword>